<proteinExistence type="predicted"/>
<dbReference type="EMBL" id="BKCJ010008653">
    <property type="protein sequence ID" value="GEU83295.1"/>
    <property type="molecule type" value="Genomic_DNA"/>
</dbReference>
<name>A0A6L2NF52_TANCI</name>
<organism evidence="1">
    <name type="scientific">Tanacetum cinerariifolium</name>
    <name type="common">Dalmatian daisy</name>
    <name type="synonym">Chrysanthemum cinerariifolium</name>
    <dbReference type="NCBI Taxonomy" id="118510"/>
    <lineage>
        <taxon>Eukaryota</taxon>
        <taxon>Viridiplantae</taxon>
        <taxon>Streptophyta</taxon>
        <taxon>Embryophyta</taxon>
        <taxon>Tracheophyta</taxon>
        <taxon>Spermatophyta</taxon>
        <taxon>Magnoliopsida</taxon>
        <taxon>eudicotyledons</taxon>
        <taxon>Gunneridae</taxon>
        <taxon>Pentapetalae</taxon>
        <taxon>asterids</taxon>
        <taxon>campanulids</taxon>
        <taxon>Asterales</taxon>
        <taxon>Asteraceae</taxon>
        <taxon>Asteroideae</taxon>
        <taxon>Anthemideae</taxon>
        <taxon>Anthemidinae</taxon>
        <taxon>Tanacetum</taxon>
    </lineage>
</organism>
<sequence length="185" mass="20689">MDIEEDLAMLFDNDNFSNIGLDEEEDDEEVGGSSTAAAEGHYLTLLALGVPMTSSMIEDLCTHVGNMKYDHGVLVKKVMTVSDIEVADSIAIEEIHLRVYAVEGQVQVMTSLIVQATLQAVVQLRNMQIQHLQTLVAKMSSREGTLMQCILGLDRRLTDMERRPSGPQWSCWLFALILLDYDHFV</sequence>
<gene>
    <name evidence="1" type="ORF">Tci_055273</name>
</gene>
<comment type="caution">
    <text evidence="1">The sequence shown here is derived from an EMBL/GenBank/DDBJ whole genome shotgun (WGS) entry which is preliminary data.</text>
</comment>
<accession>A0A6L2NF52</accession>
<evidence type="ECO:0000313" key="1">
    <source>
        <dbReference type="EMBL" id="GEU83295.1"/>
    </source>
</evidence>
<protein>
    <submittedName>
        <fullName evidence="1">Uncharacterized protein</fullName>
    </submittedName>
</protein>
<dbReference type="AlphaFoldDB" id="A0A6L2NF52"/>
<reference evidence="1" key="1">
    <citation type="journal article" date="2019" name="Sci. Rep.">
        <title>Draft genome of Tanacetum cinerariifolium, the natural source of mosquito coil.</title>
        <authorList>
            <person name="Yamashiro T."/>
            <person name="Shiraishi A."/>
            <person name="Satake H."/>
            <person name="Nakayama K."/>
        </authorList>
    </citation>
    <scope>NUCLEOTIDE SEQUENCE</scope>
</reference>